<dbReference type="AlphaFoldDB" id="I9LAP2"/>
<protein>
    <recommendedName>
        <fullName evidence="1">Replication-associated protein ORF2/G2P domain-containing protein</fullName>
    </recommendedName>
</protein>
<reference evidence="2 3" key="1">
    <citation type="journal article" date="2012" name="J. Bacteriol.">
        <title>Draft Genome Sequences for Two Metal-Reducing Pelosinus fermentans Strains Isolated from a Cr(VI)-Contaminated Site and for Type Strain R7.</title>
        <authorList>
            <person name="Brown S.D."/>
            <person name="Podar M."/>
            <person name="Klingeman D.M."/>
            <person name="Johnson C.M."/>
            <person name="Yang Z.K."/>
            <person name="Utturkar S.M."/>
            <person name="Land M.L."/>
            <person name="Mosher J.J."/>
            <person name="Hurt R.A.Jr."/>
            <person name="Phelps T.J."/>
            <person name="Palumbo A.V."/>
            <person name="Arkin A.P."/>
            <person name="Hazen T.C."/>
            <person name="Elias D.A."/>
        </authorList>
    </citation>
    <scope>NUCLEOTIDE SEQUENCE [LARGE SCALE GENOMIC DNA]</scope>
    <source>
        <strain evidence="2 3">B4</strain>
    </source>
</reference>
<dbReference type="Proteomes" id="UP000004324">
    <property type="component" value="Unassembled WGS sequence"/>
</dbReference>
<dbReference type="PATRIC" id="fig|1149862.3.peg.3080"/>
<dbReference type="InterPro" id="IPR056906">
    <property type="entry name" value="ORF2/G2P_dom"/>
</dbReference>
<organism evidence="2 3">
    <name type="scientific">Pelosinus fermentans B4</name>
    <dbReference type="NCBI Taxonomy" id="1149862"/>
    <lineage>
        <taxon>Bacteria</taxon>
        <taxon>Bacillati</taxon>
        <taxon>Bacillota</taxon>
        <taxon>Negativicutes</taxon>
        <taxon>Selenomonadales</taxon>
        <taxon>Sporomusaceae</taxon>
        <taxon>Pelosinus</taxon>
    </lineage>
</organism>
<dbReference type="EMBL" id="AKVJ01000030">
    <property type="protein sequence ID" value="EIW17361.1"/>
    <property type="molecule type" value="Genomic_DNA"/>
</dbReference>
<dbReference type="Pfam" id="PF23343">
    <property type="entry name" value="REP_ORF2-G2P"/>
    <property type="match status" value="1"/>
</dbReference>
<sequence length="319" mass="36761">MCASFSKKADMPFSVAQDFINVNQFGSNLFVRVAGSYVEIDITGRSILLPGSKKILKPRATIIDTLLAEDNLFDDHEINTAVLRQNSSDVIKQRYRTKVNTRAIRLLVNQNFNPNTAHMLTVTFRENLDYTTAEKHFKRLLKELQRKYIDMKFLSVIEPHDKGDYHMHVVINQRIPENIFEAKRLMDTGIIKSLKSALDILWPHGRFHQKPLNGGGNLGASLGYYLTKRVKNQDLEFKHSYRKSSNLERFQTLRGNDALQLIKEKLVEADIKEFYSYTCMNLDFIESLRHYEFCLDPTQALLYGLRADVLINESLVPAA</sequence>
<evidence type="ECO:0000313" key="3">
    <source>
        <dbReference type="Proteomes" id="UP000004324"/>
    </source>
</evidence>
<proteinExistence type="predicted"/>
<dbReference type="RefSeq" id="WP_007935693.1">
    <property type="nucleotide sequence ID" value="NZ_AKVJ01000030.1"/>
</dbReference>
<dbReference type="OrthoDB" id="1733540at2"/>
<accession>I9LAP2</accession>
<gene>
    <name evidence="2" type="ORF">FB4_4110</name>
</gene>
<name>I9LAP2_9FIRM</name>
<comment type="caution">
    <text evidence="2">The sequence shown here is derived from an EMBL/GenBank/DDBJ whole genome shotgun (WGS) entry which is preliminary data.</text>
</comment>
<keyword evidence="3" id="KW-1185">Reference proteome</keyword>
<feature type="domain" description="Replication-associated protein ORF2/G2P" evidence="1">
    <location>
        <begin position="118"/>
        <end position="228"/>
    </location>
</feature>
<evidence type="ECO:0000313" key="2">
    <source>
        <dbReference type="EMBL" id="EIW17361.1"/>
    </source>
</evidence>
<evidence type="ECO:0000259" key="1">
    <source>
        <dbReference type="Pfam" id="PF23343"/>
    </source>
</evidence>